<feature type="transmembrane region" description="Helical" evidence="1">
    <location>
        <begin position="77"/>
        <end position="94"/>
    </location>
</feature>
<organism evidence="2 3">
    <name type="scientific">Arsenicicoccus bolidensis</name>
    <dbReference type="NCBI Taxonomy" id="229480"/>
    <lineage>
        <taxon>Bacteria</taxon>
        <taxon>Bacillati</taxon>
        <taxon>Actinomycetota</taxon>
        <taxon>Actinomycetes</taxon>
        <taxon>Micrococcales</taxon>
        <taxon>Intrasporangiaceae</taxon>
        <taxon>Arsenicicoccus</taxon>
    </lineage>
</organism>
<keyword evidence="3" id="KW-1185">Reference proteome</keyword>
<evidence type="ECO:0000313" key="2">
    <source>
        <dbReference type="EMBL" id="MCG7321624.1"/>
    </source>
</evidence>
<sequence>MITTTTTTTRPVGATRVEVARSTDREPTWGLAGLVVLGCMDLVTALAVTAWRAPLLVLAAAWVGADILAWYQRAWLPASLALMLPLLVLAVIAWRRPAWLVRLRSMIAGQWFRVTVYRPRWQTACDGAGLTKRVGDEGGVRWSV</sequence>
<name>A0ABS9Q1J4_9MICO</name>
<keyword evidence="1" id="KW-0812">Transmembrane</keyword>
<evidence type="ECO:0000313" key="3">
    <source>
        <dbReference type="Proteomes" id="UP001521931"/>
    </source>
</evidence>
<feature type="transmembrane region" description="Helical" evidence="1">
    <location>
        <begin position="29"/>
        <end position="48"/>
    </location>
</feature>
<accession>A0ABS9Q1J4</accession>
<reference evidence="2 3" key="1">
    <citation type="submission" date="2022-02" db="EMBL/GenBank/DDBJ databases">
        <title>Uncovering new skin microbiome diversity through culturing and metagenomics.</title>
        <authorList>
            <person name="Conlan S."/>
            <person name="Deming C."/>
            <person name="Nisc Comparative Sequencing Program N."/>
            <person name="Segre J.A."/>
        </authorList>
    </citation>
    <scope>NUCLEOTIDE SEQUENCE [LARGE SCALE GENOMIC DNA]</scope>
    <source>
        <strain evidence="2 3">ACRQZ</strain>
    </source>
</reference>
<dbReference type="EMBL" id="JAKRCV010000015">
    <property type="protein sequence ID" value="MCG7321624.1"/>
    <property type="molecule type" value="Genomic_DNA"/>
</dbReference>
<gene>
    <name evidence="2" type="ORF">MHL29_06920</name>
</gene>
<dbReference type="RefSeq" id="WP_239263429.1">
    <property type="nucleotide sequence ID" value="NZ_JAKRCV010000015.1"/>
</dbReference>
<evidence type="ECO:0000256" key="1">
    <source>
        <dbReference type="SAM" id="Phobius"/>
    </source>
</evidence>
<protein>
    <recommendedName>
        <fullName evidence="4">DUF304 domain-containing protein</fullName>
    </recommendedName>
</protein>
<evidence type="ECO:0008006" key="4">
    <source>
        <dbReference type="Google" id="ProtNLM"/>
    </source>
</evidence>
<keyword evidence="1" id="KW-0472">Membrane</keyword>
<dbReference type="Proteomes" id="UP001521931">
    <property type="component" value="Unassembled WGS sequence"/>
</dbReference>
<proteinExistence type="predicted"/>
<comment type="caution">
    <text evidence="2">The sequence shown here is derived from an EMBL/GenBank/DDBJ whole genome shotgun (WGS) entry which is preliminary data.</text>
</comment>
<keyword evidence="1" id="KW-1133">Transmembrane helix</keyword>